<evidence type="ECO:0000313" key="2">
    <source>
        <dbReference type="EMBL" id="KAG0655372.1"/>
    </source>
</evidence>
<evidence type="ECO:0000256" key="1">
    <source>
        <dbReference type="SAM" id="MobiDB-lite"/>
    </source>
</evidence>
<feature type="region of interest" description="Disordered" evidence="1">
    <location>
        <begin position="294"/>
        <end position="332"/>
    </location>
</feature>
<feature type="compositionally biased region" description="Low complexity" evidence="1">
    <location>
        <begin position="1232"/>
        <end position="1245"/>
    </location>
</feature>
<feature type="region of interest" description="Disordered" evidence="1">
    <location>
        <begin position="87"/>
        <end position="110"/>
    </location>
</feature>
<feature type="compositionally biased region" description="Low complexity" evidence="1">
    <location>
        <begin position="1201"/>
        <end position="1210"/>
    </location>
</feature>
<feature type="compositionally biased region" description="Low complexity" evidence="1">
    <location>
        <begin position="580"/>
        <end position="589"/>
    </location>
</feature>
<feature type="compositionally biased region" description="Polar residues" evidence="1">
    <location>
        <begin position="881"/>
        <end position="890"/>
    </location>
</feature>
<feature type="compositionally biased region" description="Basic and acidic residues" evidence="1">
    <location>
        <begin position="695"/>
        <end position="712"/>
    </location>
</feature>
<keyword evidence="3" id="KW-1185">Reference proteome</keyword>
<evidence type="ECO:0000313" key="3">
    <source>
        <dbReference type="Proteomes" id="UP000777482"/>
    </source>
</evidence>
<dbReference type="SUPFAM" id="SSF48452">
    <property type="entry name" value="TPR-like"/>
    <property type="match status" value="1"/>
</dbReference>
<feature type="region of interest" description="Disordered" evidence="1">
    <location>
        <begin position="180"/>
        <end position="271"/>
    </location>
</feature>
<feature type="region of interest" description="Disordered" evidence="1">
    <location>
        <begin position="131"/>
        <end position="157"/>
    </location>
</feature>
<feature type="compositionally biased region" description="Polar residues" evidence="1">
    <location>
        <begin position="491"/>
        <end position="502"/>
    </location>
</feature>
<protein>
    <submittedName>
        <fullName evidence="2">Uncharacterized protein</fullName>
    </submittedName>
</protein>
<comment type="caution">
    <text evidence="2">The sequence shown here is derived from an EMBL/GenBank/DDBJ whole genome shotgun (WGS) entry which is preliminary data.</text>
</comment>
<dbReference type="InterPro" id="IPR011990">
    <property type="entry name" value="TPR-like_helical_dom_sf"/>
</dbReference>
<feature type="compositionally biased region" description="Low complexity" evidence="1">
    <location>
        <begin position="764"/>
        <end position="786"/>
    </location>
</feature>
<dbReference type="EMBL" id="PUHQ01000122">
    <property type="protein sequence ID" value="KAG0655372.1"/>
    <property type="molecule type" value="Genomic_DNA"/>
</dbReference>
<feature type="compositionally biased region" description="Polar residues" evidence="1">
    <location>
        <begin position="180"/>
        <end position="190"/>
    </location>
</feature>
<dbReference type="Proteomes" id="UP000777482">
    <property type="component" value="Unassembled WGS sequence"/>
</dbReference>
<feature type="region of interest" description="Disordered" evidence="1">
    <location>
        <begin position="832"/>
        <end position="948"/>
    </location>
</feature>
<dbReference type="OrthoDB" id="2529629at2759"/>
<accession>A0A9P7B2I9</accession>
<feature type="compositionally biased region" description="Low complexity" evidence="1">
    <location>
        <begin position="899"/>
        <end position="913"/>
    </location>
</feature>
<feature type="region of interest" description="Disordered" evidence="1">
    <location>
        <begin position="1193"/>
        <end position="1283"/>
    </location>
</feature>
<reference evidence="2 3" key="1">
    <citation type="submission" date="2020-11" db="EMBL/GenBank/DDBJ databases">
        <title>Kefir isolates.</title>
        <authorList>
            <person name="Marcisauskas S."/>
            <person name="Kim Y."/>
            <person name="Blasche S."/>
        </authorList>
    </citation>
    <scope>NUCLEOTIDE SEQUENCE [LARGE SCALE GENOMIC DNA]</scope>
    <source>
        <strain evidence="2 3">KR</strain>
    </source>
</reference>
<sequence length="1369" mass="146599">MEDGVESMAAARLDPRSALTAFVSAATLAPVSAPPFRIDLGSDQSQLQTWTFIRCTGATSAYSSSAAQPSLAIPTAPRIDSEMTVAPLAGAPPHRPPRRRPVSASSKSDYLLPLPAGSGVSGALSHEIASPRALVSSPPQSPLPLPPPTCSSSLAGTDTSAPFSLKSTLLREQAWTPATKTAVAVTQESGQGRAPVLEAGHDEEGRKAAHPSTRRATGDQLFGPWPGFGNSPLQGEGFGVGGAAEAGPAFETVHDPKRSSLREATVNSSPRLASMDATHKRDSFVHRIARGLARTRRSATAAPETSALGASTNALRLRDDDTPIPSPPASALAQPTYERLRPFRTLNWSFLPSRSARVVANRRPVIDRPLNDEEREWVEVTAKVPDDGTTRDRWDNPIGIRGDWGRTVLSPIVTETETSSVSLLKSQTCSREPPPTTSSDQRLATPLIQGDSSQLLSTSSYSTEGQNDAALSARDRDLVSPPLIPLPESLAGTNPQAPTRASTLVDPTLQSTRPAATPAQTNSHAPTRRSVSGVSGVSAGTSRRSTRTATPSASSSSVTKLGDRSPWLASTTGGDGHRFSTPPTSPTTSAANHHHSPETKPRLLTGHDYHSLSTIETSRVADSVPAGPRRAESRDVETAGGRRSQVSTDRPALLPEAPVAATISPVNSGSAPARGGDTPIGRSRTSSAASPVTPEHGRQPRSQRSERMDSISRWRAAVVPASTSEHAPDWSKNGFRSDAGTSSAETGARPVRARSNTSSKDPPSSASRAYRSTRTTTEQAATTASSIAPTVNDADSDRLYPPFSPPLSAPLRSPAVTSLAAAGVSPSLYDKSSFDDVHPSPSYDPDSLTGGFEQRYPPPSPVYRVTDLPDVDERRDHLPKTPTTPRTVSPSHYAPSGWSTPRPSKASSARSSRQGSYPVPELTAEERAQRRAMRKAGHSPEYHLPPQLTKAELRRRAWQERQAFEAERDRLLQLLTSHDGDDPAADPLEYLGIQDVPVLNQLSDLHFGTSIRATRDAGLYYLQLSLRLDECQPDRAHMLALLLEAQDPEEALYWHQIAVRHAPDDPDYLSHLGNAYRSLGNVDSAAHAFGELTLRFRDTPFEALGWYKLARLFEDCETSEERADAHAAFVTAYECLERLAQVPLVERRTGPWEILGQVEEGTLFGLGLFGDQVQHLPRLFAIDDAVVDTATGLPPSPPLSPASLDFSPLSTGVRAPPDPDPASAFEALPKRSATSSWSPSATAFPSAPPDNAIPAASASAGTEPGTTTHRRDARQPVSPVEQQVDPVVARTLDTVVKGLHAMSRSQNVKSLTASTHELANQVETAFRSMCEAQTQEAQQHEELFRVLEQVHRELTTLPDRVAASAKRAW</sequence>
<feature type="compositionally biased region" description="Low complexity" evidence="1">
    <location>
        <begin position="452"/>
        <end position="463"/>
    </location>
</feature>
<organism evidence="2 3">
    <name type="scientific">Rhodotorula mucilaginosa</name>
    <name type="common">Yeast</name>
    <name type="synonym">Rhodotorula rubra</name>
    <dbReference type="NCBI Taxonomy" id="5537"/>
    <lineage>
        <taxon>Eukaryota</taxon>
        <taxon>Fungi</taxon>
        <taxon>Dikarya</taxon>
        <taxon>Basidiomycota</taxon>
        <taxon>Pucciniomycotina</taxon>
        <taxon>Microbotryomycetes</taxon>
        <taxon>Sporidiobolales</taxon>
        <taxon>Sporidiobolaceae</taxon>
        <taxon>Rhodotorula</taxon>
    </lineage>
</organism>
<name>A0A9P7B2I9_RHOMI</name>
<feature type="compositionally biased region" description="Polar residues" evidence="1">
    <location>
        <begin position="419"/>
        <end position="430"/>
    </location>
</feature>
<feature type="compositionally biased region" description="Basic and acidic residues" evidence="1">
    <location>
        <begin position="595"/>
        <end position="610"/>
    </location>
</feature>
<feature type="compositionally biased region" description="Basic and acidic residues" evidence="1">
    <location>
        <begin position="252"/>
        <end position="261"/>
    </location>
</feature>
<proteinExistence type="predicted"/>
<feature type="compositionally biased region" description="Polar residues" evidence="1">
    <location>
        <begin position="508"/>
        <end position="525"/>
    </location>
</feature>
<feature type="region of interest" description="Disordered" evidence="1">
    <location>
        <begin position="419"/>
        <end position="802"/>
    </location>
</feature>
<dbReference type="Gene3D" id="1.25.40.10">
    <property type="entry name" value="Tetratricopeptide repeat domain"/>
    <property type="match status" value="1"/>
</dbReference>
<feature type="compositionally biased region" description="Low complexity" evidence="1">
    <location>
        <begin position="528"/>
        <end position="559"/>
    </location>
</feature>
<gene>
    <name evidence="2" type="ORF">C6P46_001028</name>
</gene>
<feature type="compositionally biased region" description="Pro residues" evidence="1">
    <location>
        <begin position="139"/>
        <end position="149"/>
    </location>
</feature>